<dbReference type="PANTHER" id="PTHR33406:SF11">
    <property type="entry name" value="MEMBRANE PROTEIN SCO6666-RELATED"/>
    <property type="match status" value="1"/>
</dbReference>
<name>A0A3B0T5L0_9ZZZZ</name>
<feature type="transmembrane region" description="Helical" evidence="6">
    <location>
        <begin position="703"/>
        <end position="725"/>
    </location>
</feature>
<evidence type="ECO:0000256" key="1">
    <source>
        <dbReference type="ARBA" id="ARBA00004651"/>
    </source>
</evidence>
<organism evidence="8">
    <name type="scientific">hydrothermal vent metagenome</name>
    <dbReference type="NCBI Taxonomy" id="652676"/>
    <lineage>
        <taxon>unclassified sequences</taxon>
        <taxon>metagenomes</taxon>
        <taxon>ecological metagenomes</taxon>
    </lineage>
</organism>
<accession>A0A3B0T5L0</accession>
<dbReference type="GO" id="GO:0005886">
    <property type="term" value="C:plasma membrane"/>
    <property type="evidence" value="ECO:0007669"/>
    <property type="project" value="UniProtKB-SubCell"/>
</dbReference>
<evidence type="ECO:0000256" key="2">
    <source>
        <dbReference type="ARBA" id="ARBA00022475"/>
    </source>
</evidence>
<evidence type="ECO:0000256" key="6">
    <source>
        <dbReference type="SAM" id="Phobius"/>
    </source>
</evidence>
<feature type="transmembrane region" description="Helical" evidence="6">
    <location>
        <begin position="407"/>
        <end position="426"/>
    </location>
</feature>
<feature type="transmembrane region" description="Helical" evidence="6">
    <location>
        <begin position="177"/>
        <end position="197"/>
    </location>
</feature>
<feature type="transmembrane region" description="Helical" evidence="6">
    <location>
        <begin position="597"/>
        <end position="617"/>
    </location>
</feature>
<evidence type="ECO:0000313" key="8">
    <source>
        <dbReference type="EMBL" id="VAW08637.1"/>
    </source>
</evidence>
<feature type="transmembrane region" description="Helical" evidence="6">
    <location>
        <begin position="360"/>
        <end position="377"/>
    </location>
</feature>
<keyword evidence="3 6" id="KW-0812">Transmembrane</keyword>
<reference evidence="8" key="1">
    <citation type="submission" date="2018-06" db="EMBL/GenBank/DDBJ databases">
        <authorList>
            <person name="Zhirakovskaya E."/>
        </authorList>
    </citation>
    <scope>NUCLEOTIDE SEQUENCE</scope>
</reference>
<evidence type="ECO:0000256" key="5">
    <source>
        <dbReference type="ARBA" id="ARBA00023136"/>
    </source>
</evidence>
<dbReference type="EMBL" id="UOEI01000621">
    <property type="protein sequence ID" value="VAW08637.1"/>
    <property type="molecule type" value="Genomic_DNA"/>
</dbReference>
<dbReference type="AlphaFoldDB" id="A0A3B0T5L0"/>
<dbReference type="SUPFAM" id="SSF82866">
    <property type="entry name" value="Multidrug efflux transporter AcrB transmembrane domain"/>
    <property type="match status" value="2"/>
</dbReference>
<keyword evidence="5 6" id="KW-0472">Membrane</keyword>
<evidence type="ECO:0000256" key="4">
    <source>
        <dbReference type="ARBA" id="ARBA00022989"/>
    </source>
</evidence>
<keyword evidence="2" id="KW-1003">Cell membrane</keyword>
<feature type="transmembrane region" description="Helical" evidence="6">
    <location>
        <begin position="204"/>
        <end position="222"/>
    </location>
</feature>
<gene>
    <name evidence="8" type="ORF">MNBD_ACTINO01-2386</name>
</gene>
<feature type="transmembrane region" description="Helical" evidence="6">
    <location>
        <begin position="301"/>
        <end position="325"/>
    </location>
</feature>
<evidence type="ECO:0000256" key="3">
    <source>
        <dbReference type="ARBA" id="ARBA00022692"/>
    </source>
</evidence>
<dbReference type="Gene3D" id="1.20.1640.10">
    <property type="entry name" value="Multidrug efflux transporter AcrB transmembrane domain"/>
    <property type="match status" value="2"/>
</dbReference>
<feature type="transmembrane region" description="Helical" evidence="6">
    <location>
        <begin position="275"/>
        <end position="295"/>
    </location>
</feature>
<dbReference type="InterPro" id="IPR000731">
    <property type="entry name" value="SSD"/>
</dbReference>
<dbReference type="InterPro" id="IPR004869">
    <property type="entry name" value="MMPL_dom"/>
</dbReference>
<comment type="subcellular location">
    <subcellularLocation>
        <location evidence="1">Cell membrane</location>
        <topology evidence="1">Multi-pass membrane protein</topology>
    </subcellularLocation>
</comment>
<feature type="transmembrane region" description="Helical" evidence="6">
    <location>
        <begin position="228"/>
        <end position="248"/>
    </location>
</feature>
<dbReference type="PANTHER" id="PTHR33406">
    <property type="entry name" value="MEMBRANE PROTEIN MJ1562-RELATED"/>
    <property type="match status" value="1"/>
</dbReference>
<dbReference type="InterPro" id="IPR050545">
    <property type="entry name" value="Mycobact_MmpL"/>
</dbReference>
<feature type="transmembrane region" description="Helical" evidence="6">
    <location>
        <begin position="567"/>
        <end position="585"/>
    </location>
</feature>
<sequence>MLVRLGRFASSHPWRVLAAWVITVAMLVGAVISIGPAFTTNITAPASESTEGLDILSTQFPNAGGDPATIVFSATQGVEDPQVKVEMSALFDATKGIDGVVNVLSPYSPIGASQVSTHGDSAGQIAYAQLVLEAGTTTDEGAAIGEQIAELAPEIDGLEIALGGDMFRFREPPNSEMLGIAFAIFVLIIAFGSVLAMGLPIATALAGVGTGVLLTALLSNIIEMPDFAATIGVMIGLGVGIDYALFIVTRYQEHLSRGESVASSVGAALDSAGRAVLFAGVTVVVSLLGMLLMGITFVTGLAIAASVTVMVTMLASVTLLPALIGVAGHRIQVTRRGGLLASAFVAIALLGVALDIPVLRLGVVLALVAAILARFWGPLKRTVNISSDKPMEETFSYKWSRFVQRRAWIITISATVILLIVAIPVLSMQLGFADAGNDPEGTTTRQAYDMLEEGFGPGANGPLLLVTELPEGANLAGAKQVTQLLENVDGVVKVSMPIPNDPQQPTAVLWQVIPETSPQDEATVNLVHDLRDNVVPQINDAAGTDIKVTGPVAANIDFSEYLAQRIWYFYGAVLLISFLFLMVVFRSVLVPLKAVGMNLLAIGAAYGIVVAVFQWGWGGDLLGISPGPIEPFIPMMLFAIVFGLSMDYEVFLLTRIREEYDTHGDNSAAVADGLAATARVITAAALIMVFVFGSFMLEDLRTVKILGLGLAAAVAIDATVIRMLLVPATMQLLGDKNWWIPRWLDKALPNLVVEPARPSDEVDADLTVPESV</sequence>
<dbReference type="PROSITE" id="PS50156">
    <property type="entry name" value="SSD"/>
    <property type="match status" value="1"/>
</dbReference>
<feature type="transmembrane region" description="Helical" evidence="6">
    <location>
        <begin position="337"/>
        <end position="354"/>
    </location>
</feature>
<protein>
    <submittedName>
        <fullName evidence="8">Integral membrane protein</fullName>
    </submittedName>
</protein>
<proteinExistence type="predicted"/>
<keyword evidence="4 6" id="KW-1133">Transmembrane helix</keyword>
<feature type="domain" description="SSD" evidence="7">
    <location>
        <begin position="177"/>
        <end position="326"/>
    </location>
</feature>
<evidence type="ECO:0000259" key="7">
    <source>
        <dbReference type="PROSITE" id="PS50156"/>
    </source>
</evidence>
<dbReference type="Pfam" id="PF03176">
    <property type="entry name" value="MMPL"/>
    <property type="match status" value="2"/>
</dbReference>
<feature type="transmembrane region" description="Helical" evidence="6">
    <location>
        <begin position="632"/>
        <end position="653"/>
    </location>
</feature>
<feature type="transmembrane region" description="Helical" evidence="6">
    <location>
        <begin position="674"/>
        <end position="697"/>
    </location>
</feature>
<feature type="transmembrane region" description="Helical" evidence="6">
    <location>
        <begin position="16"/>
        <end position="38"/>
    </location>
</feature>